<dbReference type="InterPro" id="IPR001818">
    <property type="entry name" value="Pept_M10_metallopeptidase"/>
</dbReference>
<feature type="binding site" evidence="10">
    <location>
        <position position="263"/>
    </location>
    <ligand>
        <name>Zn(2+)</name>
        <dbReference type="ChEBI" id="CHEBI:29105"/>
        <label>2</label>
        <note>catalytic</note>
    </ligand>
</feature>
<dbReference type="GO" id="GO:0006508">
    <property type="term" value="P:proteolysis"/>
    <property type="evidence" value="ECO:0007669"/>
    <property type="project" value="UniProtKB-KW"/>
</dbReference>
<evidence type="ECO:0000313" key="13">
    <source>
        <dbReference type="EMBL" id="KAK7307184.1"/>
    </source>
</evidence>
<dbReference type="PRINTS" id="PR00138">
    <property type="entry name" value="MATRIXIN"/>
</dbReference>
<organism evidence="13 14">
    <name type="scientific">Canavalia gladiata</name>
    <name type="common">Sword bean</name>
    <name type="synonym">Dolichos gladiatus</name>
    <dbReference type="NCBI Taxonomy" id="3824"/>
    <lineage>
        <taxon>Eukaryota</taxon>
        <taxon>Viridiplantae</taxon>
        <taxon>Streptophyta</taxon>
        <taxon>Embryophyta</taxon>
        <taxon>Tracheophyta</taxon>
        <taxon>Spermatophyta</taxon>
        <taxon>Magnoliopsida</taxon>
        <taxon>eudicotyledons</taxon>
        <taxon>Gunneridae</taxon>
        <taxon>Pentapetalae</taxon>
        <taxon>rosids</taxon>
        <taxon>fabids</taxon>
        <taxon>Fabales</taxon>
        <taxon>Fabaceae</taxon>
        <taxon>Papilionoideae</taxon>
        <taxon>50 kb inversion clade</taxon>
        <taxon>NPAAA clade</taxon>
        <taxon>indigoferoid/millettioid clade</taxon>
        <taxon>Phaseoleae</taxon>
        <taxon>Canavalia</taxon>
    </lineage>
</organism>
<feature type="active site" evidence="9">
    <location>
        <position position="254"/>
    </location>
</feature>
<feature type="binding site" evidence="10">
    <location>
        <position position="230"/>
    </location>
    <ligand>
        <name>Ca(2+)</name>
        <dbReference type="ChEBI" id="CHEBI:29108"/>
        <label>1</label>
    </ligand>
</feature>
<feature type="binding site" evidence="10">
    <location>
        <position position="207"/>
    </location>
    <ligand>
        <name>Ca(2+)</name>
        <dbReference type="ChEBI" id="CHEBI:29108"/>
        <label>3</label>
    </ligand>
</feature>
<evidence type="ECO:0000256" key="1">
    <source>
        <dbReference type="ARBA" id="ARBA00009614"/>
    </source>
</evidence>
<comment type="cofactor">
    <cofactor evidence="10">
        <name>Ca(2+)</name>
        <dbReference type="ChEBI" id="CHEBI:29108"/>
    </cofactor>
    <text evidence="10">Can bind about 5 Ca(2+) ions per subunit.</text>
</comment>
<dbReference type="InterPro" id="IPR021158">
    <property type="entry name" value="Pept_M10A_Zn_BS"/>
</dbReference>
<feature type="binding site" evidence="10">
    <location>
        <position position="225"/>
    </location>
    <ligand>
        <name>Zn(2+)</name>
        <dbReference type="ChEBI" id="CHEBI:29105"/>
        <label>1</label>
    </ligand>
</feature>
<accession>A0AAN9JZB0</accession>
<dbReference type="Pfam" id="PF00413">
    <property type="entry name" value="Peptidase_M10"/>
    <property type="match status" value="1"/>
</dbReference>
<keyword evidence="4 11" id="KW-0732">Signal</keyword>
<dbReference type="SMART" id="SM00235">
    <property type="entry name" value="ZnMc"/>
    <property type="match status" value="1"/>
</dbReference>
<comment type="similarity">
    <text evidence="1">Belongs to the peptidase M10A family. Matrix metalloproteinases (MMPs) subfamily.</text>
</comment>
<feature type="binding site" evidence="10">
    <location>
        <position position="253"/>
    </location>
    <ligand>
        <name>Zn(2+)</name>
        <dbReference type="ChEBI" id="CHEBI:29105"/>
        <label>2</label>
        <note>catalytic</note>
    </ligand>
</feature>
<evidence type="ECO:0000259" key="12">
    <source>
        <dbReference type="SMART" id="SM00235"/>
    </source>
</evidence>
<feature type="binding site" evidence="10">
    <location>
        <position position="202"/>
    </location>
    <ligand>
        <name>Zn(2+)</name>
        <dbReference type="ChEBI" id="CHEBI:29105"/>
        <label>1</label>
    </ligand>
</feature>
<feature type="binding site" evidence="10">
    <location>
        <position position="227"/>
    </location>
    <ligand>
        <name>Ca(2+)</name>
        <dbReference type="ChEBI" id="CHEBI:29108"/>
        <label>3</label>
    </ligand>
</feature>
<evidence type="ECO:0000313" key="14">
    <source>
        <dbReference type="Proteomes" id="UP001367508"/>
    </source>
</evidence>
<dbReference type="PROSITE" id="PS00546">
    <property type="entry name" value="CYSTEINE_SWITCH"/>
    <property type="match status" value="1"/>
</dbReference>
<feature type="binding site" evidence="10">
    <location>
        <position position="208"/>
    </location>
    <ligand>
        <name>Ca(2+)</name>
        <dbReference type="ChEBI" id="CHEBI:29108"/>
        <label>3</label>
    </ligand>
</feature>
<dbReference type="Proteomes" id="UP001367508">
    <property type="component" value="Unassembled WGS sequence"/>
</dbReference>
<dbReference type="Pfam" id="PF01471">
    <property type="entry name" value="PG_binding_1"/>
    <property type="match status" value="1"/>
</dbReference>
<keyword evidence="10" id="KW-0106">Calcium</keyword>
<dbReference type="GO" id="GO:0008270">
    <property type="term" value="F:zinc ion binding"/>
    <property type="evidence" value="ECO:0007669"/>
    <property type="project" value="InterPro"/>
</dbReference>
<dbReference type="InterPro" id="IPR036365">
    <property type="entry name" value="PGBD-like_sf"/>
</dbReference>
<keyword evidence="7" id="KW-0482">Metalloprotease</keyword>
<dbReference type="SUPFAM" id="SSF55486">
    <property type="entry name" value="Metalloproteases ('zincins'), catalytic domain"/>
    <property type="match status" value="1"/>
</dbReference>
<feature type="domain" description="Peptidase metallopeptidase" evidence="12">
    <location>
        <begin position="136"/>
        <end position="298"/>
    </location>
</feature>
<keyword evidence="8" id="KW-0865">Zymogen</keyword>
<keyword evidence="5" id="KW-0378">Hydrolase</keyword>
<feature type="signal peptide" evidence="11">
    <location>
        <begin position="1"/>
        <end position="26"/>
    </location>
</feature>
<dbReference type="InterPro" id="IPR021190">
    <property type="entry name" value="Pept_M10A"/>
</dbReference>
<feature type="binding site" evidence="10">
    <location>
        <position position="271"/>
    </location>
    <ligand>
        <name>Zn(2+)</name>
        <dbReference type="ChEBI" id="CHEBI:29105"/>
        <label>2</label>
        <note>catalytic</note>
    </ligand>
</feature>
<dbReference type="InterPro" id="IPR006026">
    <property type="entry name" value="Peptidase_Metallo"/>
</dbReference>
<gene>
    <name evidence="13" type="ORF">VNO77_40014</name>
</gene>
<dbReference type="InterPro" id="IPR024079">
    <property type="entry name" value="MetalloPept_cat_dom_sf"/>
</dbReference>
<comment type="caution">
    <text evidence="13">The sequence shown here is derived from an EMBL/GenBank/DDBJ whole genome shotgun (WGS) entry which is preliminary data.</text>
</comment>
<keyword evidence="2" id="KW-0645">Protease</keyword>
<protein>
    <recommendedName>
        <fullName evidence="12">Peptidase metallopeptidase domain-containing protein</fullName>
    </recommendedName>
</protein>
<evidence type="ECO:0000256" key="9">
    <source>
        <dbReference type="PIRSR" id="PIRSR621190-1"/>
    </source>
</evidence>
<dbReference type="InterPro" id="IPR002477">
    <property type="entry name" value="Peptidoglycan-bd-like"/>
</dbReference>
<feature type="chain" id="PRO_5042813579" description="Peptidase metallopeptidase domain-containing protein" evidence="11">
    <location>
        <begin position="27"/>
        <end position="298"/>
    </location>
</feature>
<evidence type="ECO:0000256" key="2">
    <source>
        <dbReference type="ARBA" id="ARBA00022670"/>
    </source>
</evidence>
<evidence type="ECO:0000256" key="7">
    <source>
        <dbReference type="ARBA" id="ARBA00023049"/>
    </source>
</evidence>
<name>A0AAN9JZB0_CANGL</name>
<sequence>MSLYNHQSFLLALTVIQLFITSFVCSASVGVHNHGASADLYNNFTTYEFGQSYKDLYKVKSFFHQFGYLSNTPPFNDNYDDTLVSAIQTYQKYYNLKVTGKLDHDTVQHISVPRCGVPDINTGKHPNYVFFNGSNGPPRYPPGTTKLTYAFLPENKVIDKFKHVFAIVFNRWSSVIKIQFEETASYDTANIKIGFYKGNHGDWPPFDGQGGQWAHAFAPTYGQAHFDIQENWKPDITGLTDPTSTDLESIAMHEIGHVLGLYHTPVQSAIMYAYINSLTRKVELTDDDIQGIRKLYGL</sequence>
<dbReference type="InterPro" id="IPR033739">
    <property type="entry name" value="M10A_MMP"/>
</dbReference>
<evidence type="ECO:0000256" key="10">
    <source>
        <dbReference type="PIRSR" id="PIRSR621190-2"/>
    </source>
</evidence>
<evidence type="ECO:0000256" key="5">
    <source>
        <dbReference type="ARBA" id="ARBA00022801"/>
    </source>
</evidence>
<proteinExistence type="inferred from homology"/>
<feature type="binding site" evidence="10">
    <location>
        <position position="200"/>
    </location>
    <ligand>
        <name>Zn(2+)</name>
        <dbReference type="ChEBI" id="CHEBI:29105"/>
        <label>1</label>
    </ligand>
</feature>
<reference evidence="13 14" key="1">
    <citation type="submission" date="2024-01" db="EMBL/GenBank/DDBJ databases">
        <title>The genomes of 5 underutilized Papilionoideae crops provide insights into root nodulation and disease resistanc.</title>
        <authorList>
            <person name="Jiang F."/>
        </authorList>
    </citation>
    <scope>NUCLEOTIDE SEQUENCE [LARGE SCALE GENOMIC DNA]</scope>
    <source>
        <strain evidence="13">LVBAO_FW01</strain>
        <tissue evidence="13">Leaves</tissue>
    </source>
</reference>
<dbReference type="SUPFAM" id="SSF47090">
    <property type="entry name" value="PGBD-like"/>
    <property type="match status" value="1"/>
</dbReference>
<dbReference type="GO" id="GO:0030198">
    <property type="term" value="P:extracellular matrix organization"/>
    <property type="evidence" value="ECO:0007669"/>
    <property type="project" value="TreeGrafter"/>
</dbReference>
<keyword evidence="14" id="KW-1185">Reference proteome</keyword>
<feature type="binding site" evidence="10">
    <location>
        <position position="257"/>
    </location>
    <ligand>
        <name>Zn(2+)</name>
        <dbReference type="ChEBI" id="CHEBI:29105"/>
        <label>2</label>
        <note>catalytic</note>
    </ligand>
</feature>
<dbReference type="GO" id="GO:0031012">
    <property type="term" value="C:extracellular matrix"/>
    <property type="evidence" value="ECO:0007669"/>
    <property type="project" value="InterPro"/>
</dbReference>
<dbReference type="AlphaFoldDB" id="A0AAN9JZB0"/>
<dbReference type="PANTHER" id="PTHR10201:SF260">
    <property type="entry name" value="METALLOENDOPROTEINASE 1"/>
    <property type="match status" value="1"/>
</dbReference>
<feature type="binding site" evidence="10">
    <location>
        <position position="230"/>
    </location>
    <ligand>
        <name>Ca(2+)</name>
        <dbReference type="ChEBI" id="CHEBI:29108"/>
        <label>3</label>
    </ligand>
</feature>
<comment type="cofactor">
    <cofactor evidence="10">
        <name>Zn(2+)</name>
        <dbReference type="ChEBI" id="CHEBI:29105"/>
    </cofactor>
    <text evidence="10">Binds 2 Zn(2+) ions per subunit.</text>
</comment>
<evidence type="ECO:0000256" key="6">
    <source>
        <dbReference type="ARBA" id="ARBA00022833"/>
    </source>
</evidence>
<dbReference type="EMBL" id="JAYMYQ010000010">
    <property type="protein sequence ID" value="KAK7307184.1"/>
    <property type="molecule type" value="Genomic_DNA"/>
</dbReference>
<dbReference type="GO" id="GO:0030574">
    <property type="term" value="P:collagen catabolic process"/>
    <property type="evidence" value="ECO:0007669"/>
    <property type="project" value="TreeGrafter"/>
</dbReference>
<evidence type="ECO:0000256" key="4">
    <source>
        <dbReference type="ARBA" id="ARBA00022729"/>
    </source>
</evidence>
<evidence type="ECO:0000256" key="3">
    <source>
        <dbReference type="ARBA" id="ARBA00022723"/>
    </source>
</evidence>
<feature type="binding site" evidence="10">
    <location>
        <position position="215"/>
    </location>
    <ligand>
        <name>Zn(2+)</name>
        <dbReference type="ChEBI" id="CHEBI:29105"/>
        <label>1</label>
    </ligand>
</feature>
<dbReference type="Gene3D" id="3.40.390.10">
    <property type="entry name" value="Collagenase (Catalytic Domain)"/>
    <property type="match status" value="1"/>
</dbReference>
<feature type="binding site" description="in inhibited form" evidence="10">
    <location>
        <position position="115"/>
    </location>
    <ligand>
        <name>Zn(2+)</name>
        <dbReference type="ChEBI" id="CHEBI:29105"/>
        <label>2</label>
        <note>catalytic</note>
    </ligand>
</feature>
<keyword evidence="3 10" id="KW-0479">Metal-binding</keyword>
<evidence type="ECO:0000256" key="11">
    <source>
        <dbReference type="SAM" id="SignalP"/>
    </source>
</evidence>
<dbReference type="CDD" id="cd04278">
    <property type="entry name" value="ZnMc_MMP"/>
    <property type="match status" value="1"/>
</dbReference>
<keyword evidence="6 10" id="KW-0862">Zinc</keyword>
<evidence type="ECO:0000256" key="8">
    <source>
        <dbReference type="ARBA" id="ARBA00023145"/>
    </source>
</evidence>
<dbReference type="GO" id="GO:0004222">
    <property type="term" value="F:metalloendopeptidase activity"/>
    <property type="evidence" value="ECO:0007669"/>
    <property type="project" value="InterPro"/>
</dbReference>
<dbReference type="PANTHER" id="PTHR10201">
    <property type="entry name" value="MATRIX METALLOPROTEINASE"/>
    <property type="match status" value="1"/>
</dbReference>